<comment type="caution">
    <text evidence="1">The sequence shown here is derived from an EMBL/GenBank/DDBJ whole genome shotgun (WGS) entry which is preliminary data.</text>
</comment>
<protein>
    <submittedName>
        <fullName evidence="1">Uncharacterized protein</fullName>
    </submittedName>
</protein>
<proteinExistence type="predicted"/>
<evidence type="ECO:0000313" key="2">
    <source>
        <dbReference type="Proteomes" id="UP000323142"/>
    </source>
</evidence>
<gene>
    <name evidence="1" type="ORF">F0L46_15115</name>
</gene>
<dbReference type="RefSeq" id="WP_149818978.1">
    <property type="nucleotide sequence ID" value="NZ_VUOA01000027.1"/>
</dbReference>
<sequence>MPDETNDRPVILTAPAPVQVEDFTLPPGTYAGMVRFGSVRKVFLIVTSADLALYGEPVRPESVEGEQEIDVTGQVGLGLLDVE</sequence>
<accession>A0A5B2VCI7</accession>
<reference evidence="1 2" key="2">
    <citation type="submission" date="2019-09" db="EMBL/GenBank/DDBJ databases">
        <authorList>
            <person name="Jin C."/>
        </authorList>
    </citation>
    <scope>NUCLEOTIDE SEQUENCE [LARGE SCALE GENOMIC DNA]</scope>
    <source>
        <strain evidence="1 2">BN140002</strain>
    </source>
</reference>
<dbReference type="EMBL" id="VUOA01000027">
    <property type="protein sequence ID" value="KAA2236468.1"/>
    <property type="molecule type" value="Genomic_DNA"/>
</dbReference>
<keyword evidence="2" id="KW-1185">Reference proteome</keyword>
<evidence type="ECO:0000313" key="1">
    <source>
        <dbReference type="EMBL" id="KAA2236468.1"/>
    </source>
</evidence>
<reference evidence="1 2" key="1">
    <citation type="submission" date="2019-09" db="EMBL/GenBank/DDBJ databases">
        <title>Salinarimonas rosea gen. nov., sp. nov., a new member of the a-2 subgroup of the Proteobacteria.</title>
        <authorList>
            <person name="Liu J."/>
        </authorList>
    </citation>
    <scope>NUCLEOTIDE SEQUENCE [LARGE SCALE GENOMIC DNA]</scope>
    <source>
        <strain evidence="1 2">BN140002</strain>
    </source>
</reference>
<name>A0A5B2VCI7_9HYPH</name>
<dbReference type="Proteomes" id="UP000323142">
    <property type="component" value="Unassembled WGS sequence"/>
</dbReference>
<organism evidence="1 2">
    <name type="scientific">Salinarimonas soli</name>
    <dbReference type="NCBI Taxonomy" id="1638099"/>
    <lineage>
        <taxon>Bacteria</taxon>
        <taxon>Pseudomonadati</taxon>
        <taxon>Pseudomonadota</taxon>
        <taxon>Alphaproteobacteria</taxon>
        <taxon>Hyphomicrobiales</taxon>
        <taxon>Salinarimonadaceae</taxon>
        <taxon>Salinarimonas</taxon>
    </lineage>
</organism>
<dbReference type="AlphaFoldDB" id="A0A5B2VCI7"/>